<keyword evidence="3" id="KW-1185">Reference proteome</keyword>
<sequence>MRFKRTITIFTACLLVIPTFFVSATSNQNSYEQEEPKGKGSYSEKHEVVYATLDANGQQQDMYIVNNFNIEKPGQMIDYGSYSSVKNLTNLNEIEQEDEKVKFTAEEEQFYYQGNLEEKPLPWDINVKYLLDGQTIQPDELLGKDGQLEIQIDTSANPNADSTFFENYLLQISLTLDSKIYQNIETEKGTIANAGKNKQVTFTVMPEKKGSFVLKADANDFELEGIQINALPSSMTFDSPETGDMTKDIESLSNATSEVNKGVSELTRGISELNDGASSLASGSRDYKSGINQLDQSSSELIKGSESIKQALEEMNQSMNSESSGMDMNQFKELQQGLDEIAKGLKETENGLTEFKDSYNQAYQAIDQSINAIPGHDISEKDIQKLYESNADSNVIGQLVETYQAAQNTKATYTNVKEAFEAVDPTLSSVIDSLSEMRTNLEKMSNNLGKSLDQTNMDELMNQLKEGLTELSSNYESFHAGLLDYTDGVSELSTSYGELHGGISGLNNGAEDLENGARELNQGTDELADSTSDLPNQMTSEINQMVSEYDKSDFEPTSFVSDKNEKVKSVQFVIKTESIKKDEDQEEEQPEYNKEKKGFWDRLLDLFR</sequence>
<proteinExistence type="predicted"/>
<dbReference type="NCBIfam" id="TIGR03057">
    <property type="entry name" value="xxxLxxG_by_4"/>
    <property type="match status" value="1"/>
</dbReference>
<dbReference type="EMBL" id="SOPW01000025">
    <property type="protein sequence ID" value="TFB13471.1"/>
    <property type="molecule type" value="Genomic_DNA"/>
</dbReference>
<evidence type="ECO:0000256" key="1">
    <source>
        <dbReference type="SAM" id="SignalP"/>
    </source>
</evidence>
<reference evidence="2 3" key="1">
    <citation type="submission" date="2019-03" db="EMBL/GenBank/DDBJ databases">
        <authorList>
            <person name="He R.-H."/>
        </authorList>
    </citation>
    <scope>NUCLEOTIDE SEQUENCE [LARGE SCALE GENOMIC DNA]</scope>
    <source>
        <strain evidence="3">SH 714</strain>
    </source>
</reference>
<dbReference type="RefSeq" id="WP_134341482.1">
    <property type="nucleotide sequence ID" value="NZ_SOPW01000025.1"/>
</dbReference>
<evidence type="ECO:0000313" key="2">
    <source>
        <dbReference type="EMBL" id="TFB13471.1"/>
    </source>
</evidence>
<dbReference type="Proteomes" id="UP000297975">
    <property type="component" value="Unassembled WGS sequence"/>
</dbReference>
<dbReference type="OrthoDB" id="9815841at2"/>
<protein>
    <submittedName>
        <fullName evidence="2">YhgE/Pip domain-containing protein</fullName>
    </submittedName>
</protein>
<dbReference type="SUPFAM" id="SSF58104">
    <property type="entry name" value="Methyl-accepting chemotaxis protein (MCP) signaling domain"/>
    <property type="match status" value="1"/>
</dbReference>
<evidence type="ECO:0000313" key="3">
    <source>
        <dbReference type="Proteomes" id="UP000297975"/>
    </source>
</evidence>
<name>A0A4Y8IEH7_9BACI</name>
<comment type="caution">
    <text evidence="2">The sequence shown here is derived from an EMBL/GenBank/DDBJ whole genome shotgun (WGS) entry which is preliminary data.</text>
</comment>
<feature type="signal peptide" evidence="1">
    <location>
        <begin position="1"/>
        <end position="24"/>
    </location>
</feature>
<dbReference type="Gene3D" id="1.10.287.950">
    <property type="entry name" value="Methyl-accepting chemotaxis protein"/>
    <property type="match status" value="2"/>
</dbReference>
<feature type="chain" id="PRO_5021454407" evidence="1">
    <location>
        <begin position="25"/>
        <end position="608"/>
    </location>
</feature>
<accession>A0A4Y8IEH7</accession>
<dbReference type="InterPro" id="IPR023908">
    <property type="entry name" value="xxxLxxG_rpt"/>
</dbReference>
<dbReference type="AlphaFoldDB" id="A0A4Y8IEH7"/>
<keyword evidence="1" id="KW-0732">Signal</keyword>
<gene>
    <name evidence="2" type="ORF">E3U55_15980</name>
</gene>
<organism evidence="2 3">
    <name type="scientific">Filobacillus milosensis</name>
    <dbReference type="NCBI Taxonomy" id="94137"/>
    <lineage>
        <taxon>Bacteria</taxon>
        <taxon>Bacillati</taxon>
        <taxon>Bacillota</taxon>
        <taxon>Bacilli</taxon>
        <taxon>Bacillales</taxon>
        <taxon>Bacillaceae</taxon>
        <taxon>Filobacillus</taxon>
    </lineage>
</organism>